<dbReference type="InterPro" id="IPR011644">
    <property type="entry name" value="Heme_NO-bd"/>
</dbReference>
<keyword evidence="3" id="KW-0963">Cytoplasm</keyword>
<dbReference type="SUPFAM" id="SSF55073">
    <property type="entry name" value="Nucleotide cyclase"/>
    <property type="match status" value="1"/>
</dbReference>
<evidence type="ECO:0000256" key="4">
    <source>
        <dbReference type="ARBA" id="ARBA00022670"/>
    </source>
</evidence>
<keyword evidence="9" id="KW-1015">Disulfide bond</keyword>
<sequence>MYGMLLESVQHFVQLEYGERIWLDILQEVGAKNTVFTTRQTYPDSLMPNLAKALAKKIGDSENNMMGFFGKCFVRFFSNLGYDRMIKATGRYFCEFLQSVDNIHMQMRFTYPKMKSPSMYITHVDPHGVVLVYTSTRKGFTQYFMSQLFQIAKDLYETSLDIRVLETTDDNPGARSVMVKFRIDFDNRDYIAKVNRIKTSVGPELSPFCCTLLLRLFPFGVVMNPDMKLLGAGEKLVQAWGGSCSILNRQMTEVFKLHRPKGISFTWANVRFLHSVMFELELIRFNENHSKKPETDAEILPVKLDRGSYVSRSILLKGQMRYLEDIKAIIFLCSPLINSLDELGDMGIYLNDLNPHGLSREMVLTGWQHCGRLEMMFEREEQRSEELENSYALLDRWKNRSEELLYTMIPQTVADRLRAGVSPLSTCESFESITVLFCELCDFDSSTIEEAMDIVSSMNAVFTFFDSLMDEFKVYKVETVGRVYMAASGAPDRTKNHARNIADVSLQLITRVRSLQLPSGVAIQIRIGIHSGPAVAGIVGLKLPRYCFFGDTVNTASRMQTTSLPGKIHISPATKALLSPELYRTESRGIVSVKGKGKMETYWLYESTAVPSITGPKAIPSIQLPEIMAVVPAVMVCAGVIWWASLVQVWALPSLGRYGKVGSTGSSGSGSFNATSRQSIDEDSTIDEDSDSEGNPAPIAYPKSPEFCSDCVCGGGRRQRIVGGDVTSSQEFPYIVGLTKAGEFHCGGSLITRRHVLTAAHCLVKFDSREFTLYLGITDITSRGPYVVRRRIKSWSVPDDYNGFTLNNDVAVIELDRPVALDGRVKTACLPENRAIDYTGSLATTIGWGRTLQDGETSQYLRKVQVPVLSDEECAESSYPESRLTENMFCAGYLEGERDSCGGDSGGPLLAQAPGGHLEIIGLTSFGHGCAQPRYPGVYTKLTNYLGWLRDQLEDECICPSPGQL</sequence>
<keyword evidence="8" id="KW-0342">GTP-binding</keyword>
<dbReference type="Gene3D" id="3.30.450.260">
    <property type="entry name" value="Haem NO binding associated domain"/>
    <property type="match status" value="1"/>
</dbReference>
<evidence type="ECO:0000256" key="12">
    <source>
        <dbReference type="RuleBase" id="RU363034"/>
    </source>
</evidence>
<dbReference type="Pfam" id="PF07701">
    <property type="entry name" value="HNOBA"/>
    <property type="match status" value="1"/>
</dbReference>
<evidence type="ECO:0000256" key="13">
    <source>
        <dbReference type="SAM" id="MobiDB-lite"/>
    </source>
</evidence>
<evidence type="ECO:0000256" key="6">
    <source>
        <dbReference type="ARBA" id="ARBA00022801"/>
    </source>
</evidence>
<gene>
    <name evidence="17" type="primary">LOC105265979</name>
</gene>
<keyword evidence="16" id="KW-1185">Reference proteome</keyword>
<dbReference type="GO" id="GO:0070482">
    <property type="term" value="P:response to oxygen levels"/>
    <property type="evidence" value="ECO:0007669"/>
    <property type="project" value="TreeGrafter"/>
</dbReference>
<dbReference type="InterPro" id="IPR043504">
    <property type="entry name" value="Peptidase_S1_PA_chymotrypsin"/>
</dbReference>
<dbReference type="InterPro" id="IPR033116">
    <property type="entry name" value="TRYPSIN_SER"/>
</dbReference>
<dbReference type="GO" id="GO:0004383">
    <property type="term" value="F:guanylate cyclase activity"/>
    <property type="evidence" value="ECO:0007669"/>
    <property type="project" value="UniProtKB-EC"/>
</dbReference>
<dbReference type="AlphaFoldDB" id="A0A9R1TZY6"/>
<dbReference type="SUPFAM" id="SSF50494">
    <property type="entry name" value="Trypsin-like serine proteases"/>
    <property type="match status" value="1"/>
</dbReference>
<dbReference type="Pfam" id="PF00211">
    <property type="entry name" value="Guanylate_cyc"/>
    <property type="match status" value="1"/>
</dbReference>
<accession>A0A9R1TZY6</accession>
<dbReference type="Pfam" id="PF00089">
    <property type="entry name" value="Trypsin"/>
    <property type="match status" value="1"/>
</dbReference>
<name>A0A9R1TZY6_9HYME</name>
<evidence type="ECO:0000313" key="16">
    <source>
        <dbReference type="Proteomes" id="UP000694866"/>
    </source>
</evidence>
<dbReference type="PROSITE" id="PS50125">
    <property type="entry name" value="GUANYLATE_CYCLASE_2"/>
    <property type="match status" value="1"/>
</dbReference>
<feature type="compositionally biased region" description="Acidic residues" evidence="13">
    <location>
        <begin position="681"/>
        <end position="692"/>
    </location>
</feature>
<keyword evidence="5" id="KW-0547">Nucleotide-binding</keyword>
<dbReference type="Proteomes" id="UP000694866">
    <property type="component" value="Unplaced"/>
</dbReference>
<dbReference type="CDD" id="cd00190">
    <property type="entry name" value="Tryp_SPc"/>
    <property type="match status" value="1"/>
</dbReference>
<organism evidence="16 17">
    <name type="scientific">Fopius arisanus</name>
    <dbReference type="NCBI Taxonomy" id="64838"/>
    <lineage>
        <taxon>Eukaryota</taxon>
        <taxon>Metazoa</taxon>
        <taxon>Ecdysozoa</taxon>
        <taxon>Arthropoda</taxon>
        <taxon>Hexapoda</taxon>
        <taxon>Insecta</taxon>
        <taxon>Pterygota</taxon>
        <taxon>Neoptera</taxon>
        <taxon>Endopterygota</taxon>
        <taxon>Hymenoptera</taxon>
        <taxon>Apocrita</taxon>
        <taxon>Ichneumonoidea</taxon>
        <taxon>Braconidae</taxon>
        <taxon>Opiinae</taxon>
        <taxon>Fopius</taxon>
    </lineage>
</organism>
<dbReference type="InterPro" id="IPR011645">
    <property type="entry name" value="HNOB_dom_associated"/>
</dbReference>
<evidence type="ECO:0000256" key="1">
    <source>
        <dbReference type="ARBA" id="ARBA00004496"/>
    </source>
</evidence>
<dbReference type="Gene3D" id="3.90.1520.10">
    <property type="entry name" value="H-NOX domain"/>
    <property type="match status" value="1"/>
</dbReference>
<dbReference type="PROSITE" id="PS00134">
    <property type="entry name" value="TRYPSIN_HIS"/>
    <property type="match status" value="1"/>
</dbReference>
<dbReference type="SUPFAM" id="SSF111126">
    <property type="entry name" value="Ligand-binding domain in the NO signalling and Golgi transport"/>
    <property type="match status" value="1"/>
</dbReference>
<evidence type="ECO:0000313" key="17">
    <source>
        <dbReference type="RefSeq" id="XP_011302142.1"/>
    </source>
</evidence>
<keyword evidence="7 12" id="KW-0720">Serine protease</keyword>
<comment type="subcellular location">
    <subcellularLocation>
        <location evidence="1">Cytoplasm</location>
    </subcellularLocation>
</comment>
<evidence type="ECO:0000256" key="9">
    <source>
        <dbReference type="ARBA" id="ARBA00023157"/>
    </source>
</evidence>
<protein>
    <recommendedName>
        <fullName evidence="2">guanylate cyclase</fullName>
        <ecNumber evidence="2">4.6.1.2</ecNumber>
    </recommendedName>
</protein>
<keyword evidence="4 12" id="KW-0645">Protease</keyword>
<dbReference type="GO" id="GO:0006508">
    <property type="term" value="P:proteolysis"/>
    <property type="evidence" value="ECO:0007669"/>
    <property type="project" value="UniProtKB-KW"/>
</dbReference>
<dbReference type="GO" id="GO:0005525">
    <property type="term" value="F:GTP binding"/>
    <property type="evidence" value="ECO:0007669"/>
    <property type="project" value="UniProtKB-KW"/>
</dbReference>
<dbReference type="SMART" id="SM00044">
    <property type="entry name" value="CYCc"/>
    <property type="match status" value="1"/>
</dbReference>
<evidence type="ECO:0000256" key="3">
    <source>
        <dbReference type="ARBA" id="ARBA00022490"/>
    </source>
</evidence>
<evidence type="ECO:0000256" key="8">
    <source>
        <dbReference type="ARBA" id="ARBA00023134"/>
    </source>
</evidence>
<dbReference type="SMART" id="SM00020">
    <property type="entry name" value="Tryp_SPc"/>
    <property type="match status" value="1"/>
</dbReference>
<dbReference type="PANTHER" id="PTHR45655">
    <property type="entry name" value="GUANYLATE CYCLASE SOLUBLE SUBUNIT BETA-2"/>
    <property type="match status" value="1"/>
</dbReference>
<evidence type="ECO:0000259" key="14">
    <source>
        <dbReference type="PROSITE" id="PS50125"/>
    </source>
</evidence>
<proteinExistence type="predicted"/>
<evidence type="ECO:0000256" key="7">
    <source>
        <dbReference type="ARBA" id="ARBA00022825"/>
    </source>
</evidence>
<dbReference type="InterPro" id="IPR024096">
    <property type="entry name" value="NO_sig/Golgi_transp_ligand-bd"/>
</dbReference>
<evidence type="ECO:0000256" key="11">
    <source>
        <dbReference type="ARBA" id="ARBA00023293"/>
    </source>
</evidence>
<dbReference type="FunFam" id="2.40.10.10:FF:000003">
    <property type="entry name" value="Transmembrane serine protease 3"/>
    <property type="match status" value="1"/>
</dbReference>
<evidence type="ECO:0000256" key="5">
    <source>
        <dbReference type="ARBA" id="ARBA00022741"/>
    </source>
</evidence>
<dbReference type="Gene3D" id="3.30.70.1230">
    <property type="entry name" value="Nucleotide cyclase"/>
    <property type="match status" value="1"/>
</dbReference>
<dbReference type="InterPro" id="IPR038158">
    <property type="entry name" value="H-NOX_domain_sf"/>
</dbReference>
<dbReference type="FunFam" id="3.30.70.1230:FF:000030">
    <property type="entry name" value="Si:ch211-215j19.12"/>
    <property type="match status" value="1"/>
</dbReference>
<dbReference type="InterPro" id="IPR001054">
    <property type="entry name" value="A/G_cyclase"/>
</dbReference>
<dbReference type="InterPro" id="IPR001314">
    <property type="entry name" value="Peptidase_S1A"/>
</dbReference>
<dbReference type="Gene3D" id="2.40.10.10">
    <property type="entry name" value="Trypsin-like serine proteases"/>
    <property type="match status" value="1"/>
</dbReference>
<dbReference type="GO" id="GO:0019934">
    <property type="term" value="P:cGMP-mediated signaling"/>
    <property type="evidence" value="ECO:0007669"/>
    <property type="project" value="TreeGrafter"/>
</dbReference>
<dbReference type="PANTHER" id="PTHR45655:SF5">
    <property type="entry name" value="SOLUBLE GUANYLATE CYCLASE 89DA-RELATED"/>
    <property type="match status" value="1"/>
</dbReference>
<feature type="region of interest" description="Disordered" evidence="13">
    <location>
        <begin position="663"/>
        <end position="701"/>
    </location>
</feature>
<dbReference type="PRINTS" id="PR00722">
    <property type="entry name" value="CHYMOTRYPSIN"/>
</dbReference>
<dbReference type="InterPro" id="IPR009003">
    <property type="entry name" value="Peptidase_S1_PA"/>
</dbReference>
<dbReference type="OrthoDB" id="1890790at2759"/>
<evidence type="ECO:0000256" key="10">
    <source>
        <dbReference type="ARBA" id="ARBA00023239"/>
    </source>
</evidence>
<dbReference type="InterPro" id="IPR001254">
    <property type="entry name" value="Trypsin_dom"/>
</dbReference>
<dbReference type="PROSITE" id="PS50240">
    <property type="entry name" value="TRYPSIN_DOM"/>
    <property type="match status" value="1"/>
</dbReference>
<keyword evidence="11" id="KW-0141">cGMP biosynthesis</keyword>
<dbReference type="EC" id="4.6.1.2" evidence="2"/>
<keyword evidence="6 12" id="KW-0378">Hydrolase</keyword>
<dbReference type="GeneID" id="105265979"/>
<dbReference type="PROSITE" id="PS00135">
    <property type="entry name" value="TRYPSIN_SER"/>
    <property type="match status" value="1"/>
</dbReference>
<feature type="domain" description="Peptidase S1" evidence="15">
    <location>
        <begin position="721"/>
        <end position="954"/>
    </location>
</feature>
<evidence type="ECO:0000259" key="15">
    <source>
        <dbReference type="PROSITE" id="PS50240"/>
    </source>
</evidence>
<dbReference type="Pfam" id="PF07700">
    <property type="entry name" value="HNOB"/>
    <property type="match status" value="1"/>
</dbReference>
<dbReference type="InterPro" id="IPR042463">
    <property type="entry name" value="HNOB_dom_associated_sf"/>
</dbReference>
<reference evidence="17" key="1">
    <citation type="submission" date="2025-08" db="UniProtKB">
        <authorList>
            <consortium name="RefSeq"/>
        </authorList>
    </citation>
    <scope>IDENTIFICATION</scope>
    <source>
        <strain evidence="17">USDA-PBARC FA_bdor</strain>
        <tissue evidence="17">Whole organism</tissue>
    </source>
</reference>
<dbReference type="GO" id="GO:0008074">
    <property type="term" value="C:guanylate cyclase complex, soluble"/>
    <property type="evidence" value="ECO:0007669"/>
    <property type="project" value="TreeGrafter"/>
</dbReference>
<dbReference type="RefSeq" id="XP_011302142.1">
    <property type="nucleotide sequence ID" value="XM_011303840.1"/>
</dbReference>
<dbReference type="InterPro" id="IPR029787">
    <property type="entry name" value="Nucleotide_cyclase"/>
</dbReference>
<dbReference type="KEGG" id="fas:105265979"/>
<dbReference type="GO" id="GO:0004252">
    <property type="term" value="F:serine-type endopeptidase activity"/>
    <property type="evidence" value="ECO:0007669"/>
    <property type="project" value="InterPro"/>
</dbReference>
<dbReference type="InterPro" id="IPR018114">
    <property type="entry name" value="TRYPSIN_HIS"/>
</dbReference>
<dbReference type="Gene3D" id="6.10.250.780">
    <property type="match status" value="1"/>
</dbReference>
<evidence type="ECO:0000256" key="2">
    <source>
        <dbReference type="ARBA" id="ARBA00012202"/>
    </source>
</evidence>
<dbReference type="CDD" id="cd07302">
    <property type="entry name" value="CHD"/>
    <property type="match status" value="1"/>
</dbReference>
<feature type="domain" description="Guanylate cyclase" evidence="14">
    <location>
        <begin position="434"/>
        <end position="560"/>
    </location>
</feature>
<dbReference type="GO" id="GO:0020037">
    <property type="term" value="F:heme binding"/>
    <property type="evidence" value="ECO:0007669"/>
    <property type="project" value="InterPro"/>
</dbReference>
<keyword evidence="10" id="KW-0456">Lyase</keyword>